<feature type="domain" description="Transglutaminase-like" evidence="1">
    <location>
        <begin position="177"/>
        <end position="240"/>
    </location>
</feature>
<dbReference type="PANTHER" id="PTHR33490:SF1">
    <property type="entry name" value="SLL1233 PROTEIN"/>
    <property type="match status" value="1"/>
</dbReference>
<dbReference type="RefSeq" id="WP_172357831.1">
    <property type="nucleotide sequence ID" value="NZ_CP053661.1"/>
</dbReference>
<protein>
    <submittedName>
        <fullName evidence="2">Transglutaminase family protein</fullName>
    </submittedName>
</protein>
<dbReference type="SUPFAM" id="SSF54001">
    <property type="entry name" value="Cysteine proteinases"/>
    <property type="match status" value="1"/>
</dbReference>
<dbReference type="InterPro" id="IPR013589">
    <property type="entry name" value="Bac_transglu_N"/>
</dbReference>
<evidence type="ECO:0000313" key="2">
    <source>
        <dbReference type="EMBL" id="QKD83814.1"/>
    </source>
</evidence>
<dbReference type="InterPro" id="IPR038765">
    <property type="entry name" value="Papain-like_cys_pep_sf"/>
</dbReference>
<dbReference type="PANTHER" id="PTHR33490">
    <property type="entry name" value="BLR5614 PROTEIN-RELATED"/>
    <property type="match status" value="1"/>
</dbReference>
<gene>
    <name evidence="2" type="ORF">HPC62_17865</name>
</gene>
<dbReference type="Pfam" id="PF08379">
    <property type="entry name" value="Bact_transglu_N"/>
    <property type="match status" value="1"/>
</dbReference>
<dbReference type="SMART" id="SM00460">
    <property type="entry name" value="TGc"/>
    <property type="match status" value="1"/>
</dbReference>
<dbReference type="Pfam" id="PF01841">
    <property type="entry name" value="Transglut_core"/>
    <property type="match status" value="1"/>
</dbReference>
<dbReference type="EMBL" id="CP053661">
    <property type="protein sequence ID" value="QKD83814.1"/>
    <property type="molecule type" value="Genomic_DNA"/>
</dbReference>
<name>A0A6M8B9T0_9CYAN</name>
<evidence type="ECO:0000313" key="3">
    <source>
        <dbReference type="Proteomes" id="UP000505210"/>
    </source>
</evidence>
<proteinExistence type="predicted"/>
<keyword evidence="3" id="KW-1185">Reference proteome</keyword>
<dbReference type="Gene3D" id="3.10.620.30">
    <property type="match status" value="1"/>
</dbReference>
<dbReference type="AlphaFoldDB" id="A0A6M8B9T0"/>
<dbReference type="InterPro" id="IPR002931">
    <property type="entry name" value="Transglutaminase-like"/>
</dbReference>
<dbReference type="KEGG" id="theu:HPC62_17865"/>
<evidence type="ECO:0000259" key="1">
    <source>
        <dbReference type="SMART" id="SM00460"/>
    </source>
</evidence>
<organism evidence="2 3">
    <name type="scientific">Thermoleptolyngbya sichuanensis A183</name>
    <dbReference type="NCBI Taxonomy" id="2737172"/>
    <lineage>
        <taxon>Bacteria</taxon>
        <taxon>Bacillati</taxon>
        <taxon>Cyanobacteriota</taxon>
        <taxon>Cyanophyceae</taxon>
        <taxon>Oculatellales</taxon>
        <taxon>Oculatellaceae</taxon>
        <taxon>Thermoleptolyngbya</taxon>
        <taxon>Thermoleptolyngbya sichuanensis</taxon>
    </lineage>
</organism>
<reference evidence="2 3" key="1">
    <citation type="submission" date="2020-05" db="EMBL/GenBank/DDBJ databases">
        <title>Complete genome sequence of of a novel Thermoleptolyngbya strain isolated from hot springs of Ganzi, Sichuan China.</title>
        <authorList>
            <person name="Tang J."/>
            <person name="Daroch M."/>
            <person name="Li L."/>
            <person name="Waleron K."/>
            <person name="Waleron M."/>
            <person name="Waleron M."/>
        </authorList>
    </citation>
    <scope>NUCLEOTIDE SEQUENCE [LARGE SCALE GENOMIC DNA]</scope>
    <source>
        <strain evidence="2 3">PKUAC-SCTA183</strain>
    </source>
</reference>
<dbReference type="Proteomes" id="UP000505210">
    <property type="component" value="Chromosome"/>
</dbReference>
<accession>A0A6M8B9T0</accession>
<sequence length="287" mass="32222">MRYWIRHTTTYRYDRPVTLAPHWVRLRPRSDVTQILHNFSLTVEPVPERVAENLDLEGNSVLKLTFGDEPLEQFQLTTISEVETFRTNPFDFLLEPWASRLPIDYPISLYRQLQPYLATSAAGLPALDPIALQLANDLWLQTDGNPVTFLWQLNQQIHANCRHIIRETGEPFPPSVTWGKEAGSCRDLTVLFTEVCRAVGLAARFVSGYQEADAGNDPELHAWAEVYLPGAGWRGYDPTQNLAVGDRYIALVASSSYRDAAPLSGTLKTGIGASSELHTTLEIEAQE</sequence>